<dbReference type="InterPro" id="IPR009057">
    <property type="entry name" value="Homeodomain-like_sf"/>
</dbReference>
<dbReference type="GO" id="GO:0000976">
    <property type="term" value="F:transcription cis-regulatory region binding"/>
    <property type="evidence" value="ECO:0007669"/>
    <property type="project" value="TreeGrafter"/>
</dbReference>
<accession>A0A124E0R1</accession>
<feature type="domain" description="HTH tetR-type" evidence="3">
    <location>
        <begin position="19"/>
        <end position="79"/>
    </location>
</feature>
<reference evidence="5" key="2">
    <citation type="submission" date="2016-02" db="EMBL/GenBank/DDBJ databases">
        <title>Draft genome sequence of five rapidly growing Mycobacterium species.</title>
        <authorList>
            <person name="Katahira K."/>
            <person name="Gotou Y."/>
            <person name="Iida K."/>
            <person name="Ogura Y."/>
            <person name="Hayashi T."/>
        </authorList>
    </citation>
    <scope>NUCLEOTIDE SEQUENCE [LARGE SCALE GENOMIC DNA]</scope>
    <source>
        <strain evidence="5">JCM15654</strain>
    </source>
</reference>
<keyword evidence="1 2" id="KW-0238">DNA-binding</keyword>
<dbReference type="PANTHER" id="PTHR30055">
    <property type="entry name" value="HTH-TYPE TRANSCRIPTIONAL REGULATOR RUTR"/>
    <property type="match status" value="1"/>
</dbReference>
<keyword evidence="5" id="KW-1185">Reference proteome</keyword>
<dbReference type="AlphaFoldDB" id="A0A124E0R1"/>
<dbReference type="Proteomes" id="UP000069620">
    <property type="component" value="Unassembled WGS sequence"/>
</dbReference>
<dbReference type="Pfam" id="PF00440">
    <property type="entry name" value="TetR_N"/>
    <property type="match status" value="1"/>
</dbReference>
<evidence type="ECO:0000256" key="2">
    <source>
        <dbReference type="PROSITE-ProRule" id="PRU00335"/>
    </source>
</evidence>
<dbReference type="SUPFAM" id="SSF46689">
    <property type="entry name" value="Homeodomain-like"/>
    <property type="match status" value="1"/>
</dbReference>
<organism evidence="4 5">
    <name type="scientific">Mycolicibacterium brisbanense</name>
    <dbReference type="NCBI Taxonomy" id="146020"/>
    <lineage>
        <taxon>Bacteria</taxon>
        <taxon>Bacillati</taxon>
        <taxon>Actinomycetota</taxon>
        <taxon>Actinomycetes</taxon>
        <taxon>Mycobacteriales</taxon>
        <taxon>Mycobacteriaceae</taxon>
        <taxon>Mycolicibacterium</taxon>
    </lineage>
</organism>
<dbReference type="Gene3D" id="1.10.357.10">
    <property type="entry name" value="Tetracycline Repressor, domain 2"/>
    <property type="match status" value="1"/>
</dbReference>
<evidence type="ECO:0000259" key="3">
    <source>
        <dbReference type="PROSITE" id="PS50977"/>
    </source>
</evidence>
<dbReference type="GO" id="GO:0003700">
    <property type="term" value="F:DNA-binding transcription factor activity"/>
    <property type="evidence" value="ECO:0007669"/>
    <property type="project" value="TreeGrafter"/>
</dbReference>
<dbReference type="PANTHER" id="PTHR30055:SF160">
    <property type="entry name" value="TRANSCRIPTIONAL REGULATORY PROTEIN (PROBABLY ASNC-FAMILY)-RELATED"/>
    <property type="match status" value="1"/>
</dbReference>
<dbReference type="InterPro" id="IPR001647">
    <property type="entry name" value="HTH_TetR"/>
</dbReference>
<feature type="DNA-binding region" description="H-T-H motif" evidence="2">
    <location>
        <begin position="42"/>
        <end position="61"/>
    </location>
</feature>
<dbReference type="STRING" id="146020.RMCB_5391"/>
<evidence type="ECO:0000256" key="1">
    <source>
        <dbReference type="ARBA" id="ARBA00023125"/>
    </source>
</evidence>
<protein>
    <submittedName>
        <fullName evidence="4">Transcriptional regulator</fullName>
    </submittedName>
</protein>
<dbReference type="InterPro" id="IPR050109">
    <property type="entry name" value="HTH-type_TetR-like_transc_reg"/>
</dbReference>
<sequence>MSRMPDRQRRRYAPRLPREQRQQQLLDAAMTVLADCPLQELSMEAVAEAAGVGKPVLYTAFRTRAELVAALLAREHQRGLQQVRAAMRADLSAIEPSGAYPAAVSALVRCALENPTRWRLILTSPDSVPREYRDALHTARSDVEMRAQELAKAGTALDPRLAQLDPVLLGHTMLSFAEMLGRLAINEATPYPRERLEQFAMVAMTMFAGAG</sequence>
<comment type="caution">
    <text evidence="4">The sequence shown here is derived from an EMBL/GenBank/DDBJ whole genome shotgun (WGS) entry which is preliminary data.</text>
</comment>
<gene>
    <name evidence="4" type="ORF">RMCB_5391</name>
</gene>
<reference evidence="5" key="1">
    <citation type="journal article" date="2016" name="Genome Announc.">
        <title>Draft Genome Sequences of Five Rapidly Growing Mycobacterium Species, M. thermoresistibile, M. fortuitum subsp. acetamidolyticum, M. canariasense, M. brisbanense, and M. novocastrense.</title>
        <authorList>
            <person name="Katahira K."/>
            <person name="Ogura Y."/>
            <person name="Gotoh Y."/>
            <person name="Hayashi T."/>
        </authorList>
    </citation>
    <scope>NUCLEOTIDE SEQUENCE [LARGE SCALE GENOMIC DNA]</scope>
    <source>
        <strain evidence="5">JCM15654</strain>
    </source>
</reference>
<proteinExistence type="predicted"/>
<dbReference type="PROSITE" id="PS50977">
    <property type="entry name" value="HTH_TETR_2"/>
    <property type="match status" value="1"/>
</dbReference>
<evidence type="ECO:0000313" key="5">
    <source>
        <dbReference type="Proteomes" id="UP000069620"/>
    </source>
</evidence>
<name>A0A124E0R1_9MYCO</name>
<evidence type="ECO:0000313" key="4">
    <source>
        <dbReference type="EMBL" id="GAS91295.1"/>
    </source>
</evidence>
<dbReference type="EMBL" id="BCSX01000046">
    <property type="protein sequence ID" value="GAS91295.1"/>
    <property type="molecule type" value="Genomic_DNA"/>
</dbReference>